<evidence type="ECO:0000259" key="7">
    <source>
        <dbReference type="PROSITE" id="PS50850"/>
    </source>
</evidence>
<feature type="transmembrane region" description="Helical" evidence="6">
    <location>
        <begin position="25"/>
        <end position="48"/>
    </location>
</feature>
<keyword evidence="4 6" id="KW-1133">Transmembrane helix</keyword>
<sequence length="403" mass="39507">MSTTLTRRDAVPGPPPASPSPRLPAVVYLLGAGTFLMGTTEFVVAGLLPELATDFATTEARAGLTITAFAIGMIVGAPVLPMLTLRLSRRAVLVSALVVYAAAHVASATTESLGVLLASRVVAAVATGTFWAVAAVVAARLVGPQRAPTALGIVLGGGMLSTVVGVPIGAVAGQAVGWRGPFAALAVLAAVLAVVTARWLPAGSPDAARPSVRAEVASLRSGRLWLVLLTCAAVNAGVLSVYSFVSPLLGGRAGLSAAMIPVALAVFGVGTFVGNVVGGRVGERRPLGVLVTTAAVTLATVALLAVTTSAPVAVLLFAVLGAVGLSANPVLVALAVRLGGAGATLPSAMATSMFNAGTAVGTAVTASLLATPLGGASPPVVAVAAGVVVLTALTVLARRGPLT</sequence>
<feature type="transmembrane region" description="Helical" evidence="6">
    <location>
        <begin position="222"/>
        <end position="245"/>
    </location>
</feature>
<feature type="transmembrane region" description="Helical" evidence="6">
    <location>
        <begin position="312"/>
        <end position="336"/>
    </location>
</feature>
<protein>
    <submittedName>
        <fullName evidence="8">MFS transporter</fullName>
    </submittedName>
</protein>
<feature type="transmembrane region" description="Helical" evidence="6">
    <location>
        <begin position="182"/>
        <end position="201"/>
    </location>
</feature>
<dbReference type="Gene3D" id="1.20.1250.20">
    <property type="entry name" value="MFS general substrate transporter like domains"/>
    <property type="match status" value="1"/>
</dbReference>
<evidence type="ECO:0000256" key="3">
    <source>
        <dbReference type="ARBA" id="ARBA00022692"/>
    </source>
</evidence>
<name>A0ABP9PBC3_9ACTN</name>
<feature type="transmembrane region" description="Helical" evidence="6">
    <location>
        <begin position="287"/>
        <end position="306"/>
    </location>
</feature>
<feature type="domain" description="Major facilitator superfamily (MFS) profile" evidence="7">
    <location>
        <begin position="26"/>
        <end position="403"/>
    </location>
</feature>
<feature type="transmembrane region" description="Helical" evidence="6">
    <location>
        <begin position="60"/>
        <end position="80"/>
    </location>
</feature>
<comment type="caution">
    <text evidence="8">The sequence shown here is derived from an EMBL/GenBank/DDBJ whole genome shotgun (WGS) entry which is preliminary data.</text>
</comment>
<feature type="transmembrane region" description="Helical" evidence="6">
    <location>
        <begin position="149"/>
        <end position="170"/>
    </location>
</feature>
<feature type="transmembrane region" description="Helical" evidence="6">
    <location>
        <begin position="348"/>
        <end position="370"/>
    </location>
</feature>
<dbReference type="InterPro" id="IPR036259">
    <property type="entry name" value="MFS_trans_sf"/>
</dbReference>
<keyword evidence="3 6" id="KW-0812">Transmembrane</keyword>
<keyword evidence="9" id="KW-1185">Reference proteome</keyword>
<dbReference type="SUPFAM" id="SSF103473">
    <property type="entry name" value="MFS general substrate transporter"/>
    <property type="match status" value="1"/>
</dbReference>
<dbReference type="PANTHER" id="PTHR43124:SF3">
    <property type="entry name" value="CHLORAMPHENICOL EFFLUX PUMP RV0191"/>
    <property type="match status" value="1"/>
</dbReference>
<evidence type="ECO:0000256" key="5">
    <source>
        <dbReference type="ARBA" id="ARBA00023136"/>
    </source>
</evidence>
<comment type="subcellular location">
    <subcellularLocation>
        <location evidence="1">Cell membrane</location>
        <topology evidence="1">Multi-pass membrane protein</topology>
    </subcellularLocation>
</comment>
<evidence type="ECO:0000256" key="6">
    <source>
        <dbReference type="SAM" id="Phobius"/>
    </source>
</evidence>
<feature type="transmembrane region" description="Helical" evidence="6">
    <location>
        <begin position="257"/>
        <end position="278"/>
    </location>
</feature>
<evidence type="ECO:0000256" key="4">
    <source>
        <dbReference type="ARBA" id="ARBA00022989"/>
    </source>
</evidence>
<evidence type="ECO:0000256" key="2">
    <source>
        <dbReference type="ARBA" id="ARBA00022475"/>
    </source>
</evidence>
<dbReference type="PROSITE" id="PS50850">
    <property type="entry name" value="MFS"/>
    <property type="match status" value="1"/>
</dbReference>
<keyword evidence="2" id="KW-1003">Cell membrane</keyword>
<reference evidence="9" key="1">
    <citation type="journal article" date="2019" name="Int. J. Syst. Evol. Microbiol.">
        <title>The Global Catalogue of Microorganisms (GCM) 10K type strain sequencing project: providing services to taxonomists for standard genome sequencing and annotation.</title>
        <authorList>
            <consortium name="The Broad Institute Genomics Platform"/>
            <consortium name="The Broad Institute Genome Sequencing Center for Infectious Disease"/>
            <person name="Wu L."/>
            <person name="Ma J."/>
        </authorList>
    </citation>
    <scope>NUCLEOTIDE SEQUENCE [LARGE SCALE GENOMIC DNA]</scope>
    <source>
        <strain evidence="9">JCM 18459</strain>
    </source>
</reference>
<dbReference type="Pfam" id="PF07690">
    <property type="entry name" value="MFS_1"/>
    <property type="match status" value="1"/>
</dbReference>
<proteinExistence type="predicted"/>
<dbReference type="InterPro" id="IPR020846">
    <property type="entry name" value="MFS_dom"/>
</dbReference>
<evidence type="ECO:0000256" key="1">
    <source>
        <dbReference type="ARBA" id="ARBA00004651"/>
    </source>
</evidence>
<dbReference type="CDD" id="cd17324">
    <property type="entry name" value="MFS_NepI_like"/>
    <property type="match status" value="1"/>
</dbReference>
<feature type="transmembrane region" description="Helical" evidence="6">
    <location>
        <begin position="92"/>
        <end position="109"/>
    </location>
</feature>
<feature type="transmembrane region" description="Helical" evidence="6">
    <location>
        <begin position="121"/>
        <end position="142"/>
    </location>
</feature>
<evidence type="ECO:0000313" key="9">
    <source>
        <dbReference type="Proteomes" id="UP001500221"/>
    </source>
</evidence>
<dbReference type="InterPro" id="IPR011701">
    <property type="entry name" value="MFS"/>
</dbReference>
<organism evidence="8 9">
    <name type="scientific">Nocardioides marinquilinus</name>
    <dbReference type="NCBI Taxonomy" id="1210400"/>
    <lineage>
        <taxon>Bacteria</taxon>
        <taxon>Bacillati</taxon>
        <taxon>Actinomycetota</taxon>
        <taxon>Actinomycetes</taxon>
        <taxon>Propionibacteriales</taxon>
        <taxon>Nocardioidaceae</taxon>
        <taxon>Nocardioides</taxon>
    </lineage>
</organism>
<dbReference type="InterPro" id="IPR050189">
    <property type="entry name" value="MFS_Efflux_Transporters"/>
</dbReference>
<dbReference type="EMBL" id="BAABKG010000001">
    <property type="protein sequence ID" value="GAA5143785.1"/>
    <property type="molecule type" value="Genomic_DNA"/>
</dbReference>
<dbReference type="PANTHER" id="PTHR43124">
    <property type="entry name" value="PURINE EFFLUX PUMP PBUE"/>
    <property type="match status" value="1"/>
</dbReference>
<gene>
    <name evidence="8" type="ORF">GCM10023340_10030</name>
</gene>
<feature type="transmembrane region" description="Helical" evidence="6">
    <location>
        <begin position="376"/>
        <end position="397"/>
    </location>
</feature>
<keyword evidence="5 6" id="KW-0472">Membrane</keyword>
<accession>A0ABP9PBC3</accession>
<dbReference type="RefSeq" id="WP_345455148.1">
    <property type="nucleotide sequence ID" value="NZ_BAABKG010000001.1"/>
</dbReference>
<evidence type="ECO:0000313" key="8">
    <source>
        <dbReference type="EMBL" id="GAA5143785.1"/>
    </source>
</evidence>
<dbReference type="Proteomes" id="UP001500221">
    <property type="component" value="Unassembled WGS sequence"/>
</dbReference>